<dbReference type="InParanoid" id="A0A0H2RVE0"/>
<dbReference type="Pfam" id="PF16335">
    <property type="entry name" value="GtaA_6_Hairpin"/>
    <property type="match status" value="1"/>
</dbReference>
<evidence type="ECO:0000256" key="3">
    <source>
        <dbReference type="SAM" id="SignalP"/>
    </source>
</evidence>
<keyword evidence="2" id="KW-0812">Transmembrane</keyword>
<dbReference type="InterPro" id="IPR052743">
    <property type="entry name" value="Glutaminase_GtaA"/>
</dbReference>
<sequence length="1010" mass="108697">MRYDDVAILFATLISLFPLLSLSQNVVVNGPALPFAVKSPYLNTWIPGGGLAPHTVLFNPGPTIWSTAVPPLDWSCAVCFWSTTNADGSPDCGDGVVVMKEANATSNEPPLLLSNITSVVLTPTRTSYLIQAGAAELNVTFFTPITPTDLTRQSLPFSYLYITVTNPPDAPQGGGVRVYTDITAAQWLSGEDIAANASSIIDDELIVLISQLESPQQFVEIDERPQDGTVYYAAKAGSNVRYQVGQDIPVRTLATNSSGLQNVVDQSYGSRPLDDPQVDVFGISFDLDQPNDGDQGNGNGASPPLLWAVGLTRDPSIEFTSLNGSAQLRSSYFWSNFSTPRDAISFFLDDFDDALASANTFDAQILDSANKYSSEYADLVSLTARQVLSALEFTLPQDSSSSNSSEDVKVFVKDFDDLASGGVNAVDVLYAALPLFIYLNPDIVGMVLRPLLEAQDDPLYTLPYAAQNLGTKFPTATIQNSQHNLGIEQSGNMLIMTLAHAQAMGDGSIIGQHYFLLKIWAEYLVENSMNPGSQQTSIADGITSPNQTNLALKGILGIGAMARMSNFSGIPTDEARYQGISQSYMQQWLSLSVSSDKTHLLGNFGNETSSGVIYNLFADKLLQLGLVPQAINDMQSSFYGNQLTSRQFGLSLDSANPTLGRVDWTMLAASVVSNNDIQTQMISQVHAYAWNAAIRSGPLSTVYDPTAGTPRGGSNSPALGAIFSLLALESALQLFFIEILIQFASRMYRKPIQNVTVTVNLNPSSGQGTSGSSSPSSHGSHTAIGIIVGSVVGAFFAISPAVFFYFYRKRRAVKLRGNSHRHIQPLVSSGASTAGAPRLTTRHTESETAMTVMTNSETGSRTQLVSQPPVPAAAGIVYADTKASRVAHQLVLYGPDTHTDGLNESSSDPSRTTRSGSDSLQAVESPTENLNDNSIDNSYAYAYSDHDEMSPPTTHRTSSMSEVRRMRGQLSNLMREVARIRDERVPVVGVVVDDGSEALPMYEEARSRGD</sequence>
<evidence type="ECO:0000313" key="6">
    <source>
        <dbReference type="EMBL" id="KLO15829.1"/>
    </source>
</evidence>
<proteinExistence type="predicted"/>
<feature type="chain" id="PRO_5005202158" description="DUF1793-domain-containing protein" evidence="3">
    <location>
        <begin position="24"/>
        <end position="1010"/>
    </location>
</feature>
<evidence type="ECO:0000256" key="2">
    <source>
        <dbReference type="SAM" id="Phobius"/>
    </source>
</evidence>
<feature type="compositionally biased region" description="Polar residues" evidence="1">
    <location>
        <begin position="900"/>
        <end position="935"/>
    </location>
</feature>
<name>A0A0H2RVE0_9AGAM</name>
<dbReference type="Proteomes" id="UP000053477">
    <property type="component" value="Unassembled WGS sequence"/>
</dbReference>
<keyword evidence="3" id="KW-0732">Signal</keyword>
<evidence type="ECO:0008006" key="8">
    <source>
        <dbReference type="Google" id="ProtNLM"/>
    </source>
</evidence>
<keyword evidence="7" id="KW-1185">Reference proteome</keyword>
<dbReference type="EMBL" id="KQ085924">
    <property type="protein sequence ID" value="KLO15829.1"/>
    <property type="molecule type" value="Genomic_DNA"/>
</dbReference>
<dbReference type="InterPro" id="IPR032514">
    <property type="entry name" value="GtaA_central"/>
</dbReference>
<feature type="region of interest" description="Disordered" evidence="1">
    <location>
        <begin position="895"/>
        <end position="935"/>
    </location>
</feature>
<reference evidence="6 7" key="1">
    <citation type="submission" date="2015-04" db="EMBL/GenBank/DDBJ databases">
        <title>Complete genome sequence of Schizopora paradoxa KUC8140, a cosmopolitan wood degrader in East Asia.</title>
        <authorList>
            <consortium name="DOE Joint Genome Institute"/>
            <person name="Min B."/>
            <person name="Park H."/>
            <person name="Jang Y."/>
            <person name="Kim J.-J."/>
            <person name="Kim K.H."/>
            <person name="Pangilinan J."/>
            <person name="Lipzen A."/>
            <person name="Riley R."/>
            <person name="Grigoriev I.V."/>
            <person name="Spatafora J.W."/>
            <person name="Choi I.-G."/>
        </authorList>
    </citation>
    <scope>NUCLEOTIDE SEQUENCE [LARGE SCALE GENOMIC DNA]</scope>
    <source>
        <strain evidence="6 7">KUC8140</strain>
    </source>
</reference>
<dbReference type="AlphaFoldDB" id="A0A0H2RVE0"/>
<evidence type="ECO:0000259" key="5">
    <source>
        <dbReference type="Pfam" id="PF17168"/>
    </source>
</evidence>
<accession>A0A0H2RVE0</accession>
<feature type="transmembrane region" description="Helical" evidence="2">
    <location>
        <begin position="783"/>
        <end position="807"/>
    </location>
</feature>
<dbReference type="Pfam" id="PF17168">
    <property type="entry name" value="DUF5127"/>
    <property type="match status" value="1"/>
</dbReference>
<feature type="domain" description="Glutaminase A central" evidence="4">
    <location>
        <begin position="373"/>
        <end position="726"/>
    </location>
</feature>
<organism evidence="6 7">
    <name type="scientific">Schizopora paradoxa</name>
    <dbReference type="NCBI Taxonomy" id="27342"/>
    <lineage>
        <taxon>Eukaryota</taxon>
        <taxon>Fungi</taxon>
        <taxon>Dikarya</taxon>
        <taxon>Basidiomycota</taxon>
        <taxon>Agaricomycotina</taxon>
        <taxon>Agaricomycetes</taxon>
        <taxon>Hymenochaetales</taxon>
        <taxon>Schizoporaceae</taxon>
        <taxon>Schizopora</taxon>
    </lineage>
</organism>
<gene>
    <name evidence="6" type="ORF">SCHPADRAFT_888243</name>
</gene>
<feature type="domain" description="Glutaminase A N-terminal" evidence="5">
    <location>
        <begin position="124"/>
        <end position="366"/>
    </location>
</feature>
<feature type="region of interest" description="Disordered" evidence="1">
    <location>
        <begin position="944"/>
        <end position="963"/>
    </location>
</feature>
<evidence type="ECO:0000259" key="4">
    <source>
        <dbReference type="Pfam" id="PF16335"/>
    </source>
</evidence>
<protein>
    <recommendedName>
        <fullName evidence="8">DUF1793-domain-containing protein</fullName>
    </recommendedName>
</protein>
<keyword evidence="2" id="KW-0472">Membrane</keyword>
<evidence type="ECO:0000256" key="1">
    <source>
        <dbReference type="SAM" id="MobiDB-lite"/>
    </source>
</evidence>
<evidence type="ECO:0000313" key="7">
    <source>
        <dbReference type="Proteomes" id="UP000053477"/>
    </source>
</evidence>
<dbReference type="PANTHER" id="PTHR31987:SF1">
    <property type="entry name" value="GLUTAMINASE A"/>
    <property type="match status" value="1"/>
</dbReference>
<dbReference type="InterPro" id="IPR033433">
    <property type="entry name" value="GtaA_N"/>
</dbReference>
<dbReference type="OrthoDB" id="3918848at2759"/>
<feature type="signal peptide" evidence="3">
    <location>
        <begin position="1"/>
        <end position="23"/>
    </location>
</feature>
<dbReference type="STRING" id="27342.A0A0H2RVE0"/>
<feature type="compositionally biased region" description="Polar residues" evidence="1">
    <location>
        <begin position="951"/>
        <end position="961"/>
    </location>
</feature>
<keyword evidence="2" id="KW-1133">Transmembrane helix</keyword>
<dbReference type="PANTHER" id="PTHR31987">
    <property type="entry name" value="GLUTAMINASE A-RELATED"/>
    <property type="match status" value="1"/>
</dbReference>